<dbReference type="GO" id="GO:0042058">
    <property type="term" value="P:regulation of epidermal growth factor receptor signaling pathway"/>
    <property type="evidence" value="ECO:0007669"/>
    <property type="project" value="TreeGrafter"/>
</dbReference>
<evidence type="ECO:0000256" key="5">
    <source>
        <dbReference type="ARBA" id="ARBA00022989"/>
    </source>
</evidence>
<dbReference type="SUPFAM" id="SSF144091">
    <property type="entry name" value="Rhomboid-like"/>
    <property type="match status" value="1"/>
</dbReference>
<keyword evidence="6 7" id="KW-0472">Membrane</keyword>
<dbReference type="Pfam" id="PF01694">
    <property type="entry name" value="Rhomboid"/>
    <property type="match status" value="1"/>
</dbReference>
<organism evidence="9 10">
    <name type="scientific">Candidula unifasciata</name>
    <dbReference type="NCBI Taxonomy" id="100452"/>
    <lineage>
        <taxon>Eukaryota</taxon>
        <taxon>Metazoa</taxon>
        <taxon>Spiralia</taxon>
        <taxon>Lophotrochozoa</taxon>
        <taxon>Mollusca</taxon>
        <taxon>Gastropoda</taxon>
        <taxon>Heterobranchia</taxon>
        <taxon>Euthyneura</taxon>
        <taxon>Panpulmonata</taxon>
        <taxon>Eupulmonata</taxon>
        <taxon>Stylommatophora</taxon>
        <taxon>Helicina</taxon>
        <taxon>Helicoidea</taxon>
        <taxon>Geomitridae</taxon>
        <taxon>Candidula</taxon>
    </lineage>
</organism>
<dbReference type="GO" id="GO:0004252">
    <property type="term" value="F:serine-type endopeptidase activity"/>
    <property type="evidence" value="ECO:0007669"/>
    <property type="project" value="InterPro"/>
</dbReference>
<evidence type="ECO:0000256" key="7">
    <source>
        <dbReference type="SAM" id="Phobius"/>
    </source>
</evidence>
<comment type="subcellular location">
    <subcellularLocation>
        <location evidence="1">Endoplasmic reticulum membrane</location>
        <topology evidence="1">Multi-pass membrane protein</topology>
    </subcellularLocation>
</comment>
<dbReference type="InterPro" id="IPR051512">
    <property type="entry name" value="Inactive_Rhomboid"/>
</dbReference>
<dbReference type="OrthoDB" id="2146116at2759"/>
<dbReference type="InterPro" id="IPR022764">
    <property type="entry name" value="Peptidase_S54_rhomboid_dom"/>
</dbReference>
<dbReference type="PANTHER" id="PTHR45965">
    <property type="entry name" value="INACTIVE RHOMBOID PROTEIN"/>
    <property type="match status" value="1"/>
</dbReference>
<reference evidence="9" key="1">
    <citation type="submission" date="2021-04" db="EMBL/GenBank/DDBJ databases">
        <authorList>
            <consortium name="Molecular Ecology Group"/>
        </authorList>
    </citation>
    <scope>NUCLEOTIDE SEQUENCE</scope>
</reference>
<evidence type="ECO:0000256" key="1">
    <source>
        <dbReference type="ARBA" id="ARBA00004477"/>
    </source>
</evidence>
<dbReference type="EMBL" id="CAJHNH020001737">
    <property type="protein sequence ID" value="CAG5124254.1"/>
    <property type="molecule type" value="Genomic_DNA"/>
</dbReference>
<evidence type="ECO:0000313" key="9">
    <source>
        <dbReference type="EMBL" id="CAG5124254.1"/>
    </source>
</evidence>
<dbReference type="Proteomes" id="UP000678393">
    <property type="component" value="Unassembled WGS sequence"/>
</dbReference>
<comment type="caution">
    <text evidence="9">The sequence shown here is derived from an EMBL/GenBank/DDBJ whole genome shotgun (WGS) entry which is preliminary data.</text>
</comment>
<feature type="transmembrane region" description="Helical" evidence="7">
    <location>
        <begin position="55"/>
        <end position="77"/>
    </location>
</feature>
<gene>
    <name evidence="9" type="ORF">CUNI_LOCUS9812</name>
</gene>
<proteinExistence type="inferred from homology"/>
<keyword evidence="4" id="KW-0256">Endoplasmic reticulum</keyword>
<dbReference type="InterPro" id="IPR035952">
    <property type="entry name" value="Rhomboid-like_sf"/>
</dbReference>
<keyword evidence="5 7" id="KW-1133">Transmembrane helix</keyword>
<dbReference type="Gene3D" id="1.20.1540.10">
    <property type="entry name" value="Rhomboid-like"/>
    <property type="match status" value="1"/>
</dbReference>
<dbReference type="GO" id="GO:0050708">
    <property type="term" value="P:regulation of protein secretion"/>
    <property type="evidence" value="ECO:0007669"/>
    <property type="project" value="TreeGrafter"/>
</dbReference>
<sequence>MILTSRQQSVLEMTSYYSNPTEMNLARWKFLKQNLSKEHQSFTDIMTQVSQIPDYLPYFTISLQILLLTVLCLRAGFSEARMALVNREKLQIPTFLGTETIVSLAEPNPWLGPPVHFFLDAGAVVASCMRPLELLKTITANQGYRMLIEENWSYFGCCEMVSPLNRAGTTTEAECDVWTSGVGKWTRGILCSDRPKTKNSVAHVIKPCCAGRDGACRMISHEHCNALDGVFHTECDHCVQVNCLKEVCKLTSFSKDDVIHLGDDVPWLPGHNTKWQWWRYLSAIPLTYGIIDCGILISIELSMMMQLEKAIGWHRVMIIYVSSAIVGELVASRLEPYVPHVGSTAGVAGIIGVAVIELFQAWSFLQHPLWEAFKLFALIFFVSFLGTFYLISVASFLTGLVVGAILCLVVVPYITYGRRLGYFRARLALAGFILIVLGCALLQWVLPLLETCDLCLSIECVAYSEGMCTSYYPIAREGTPR</sequence>
<dbReference type="AlphaFoldDB" id="A0A8S3Z452"/>
<feature type="domain" description="Peptidase S54 rhomboid" evidence="8">
    <location>
        <begin position="274"/>
        <end position="411"/>
    </location>
</feature>
<evidence type="ECO:0000256" key="2">
    <source>
        <dbReference type="ARBA" id="ARBA00009045"/>
    </source>
</evidence>
<evidence type="ECO:0000313" key="10">
    <source>
        <dbReference type="Proteomes" id="UP000678393"/>
    </source>
</evidence>
<protein>
    <recommendedName>
        <fullName evidence="8">Peptidase S54 rhomboid domain-containing protein</fullName>
    </recommendedName>
</protein>
<feature type="transmembrane region" description="Helical" evidence="7">
    <location>
        <begin position="312"/>
        <end position="331"/>
    </location>
</feature>
<evidence type="ECO:0000259" key="8">
    <source>
        <dbReference type="Pfam" id="PF01694"/>
    </source>
</evidence>
<feature type="transmembrane region" description="Helical" evidence="7">
    <location>
        <begin position="372"/>
        <end position="391"/>
    </location>
</feature>
<name>A0A8S3Z452_9EUPU</name>
<feature type="transmembrane region" description="Helical" evidence="7">
    <location>
        <begin position="427"/>
        <end position="446"/>
    </location>
</feature>
<feature type="transmembrane region" description="Helical" evidence="7">
    <location>
        <begin position="397"/>
        <end position="415"/>
    </location>
</feature>
<dbReference type="PANTHER" id="PTHR45965:SF3">
    <property type="entry name" value="INACTIVE RHOMBOID PROTEIN 1"/>
    <property type="match status" value="1"/>
</dbReference>
<evidence type="ECO:0000256" key="3">
    <source>
        <dbReference type="ARBA" id="ARBA00022692"/>
    </source>
</evidence>
<feature type="transmembrane region" description="Helical" evidence="7">
    <location>
        <begin position="337"/>
        <end position="360"/>
    </location>
</feature>
<keyword evidence="3 7" id="KW-0812">Transmembrane</keyword>
<comment type="similarity">
    <text evidence="2">Belongs to the peptidase S54 family.</text>
</comment>
<keyword evidence="10" id="KW-1185">Reference proteome</keyword>
<dbReference type="GO" id="GO:0005789">
    <property type="term" value="C:endoplasmic reticulum membrane"/>
    <property type="evidence" value="ECO:0007669"/>
    <property type="project" value="UniProtKB-SubCell"/>
</dbReference>
<evidence type="ECO:0000256" key="4">
    <source>
        <dbReference type="ARBA" id="ARBA00022824"/>
    </source>
</evidence>
<accession>A0A8S3Z452</accession>
<evidence type="ECO:0000256" key="6">
    <source>
        <dbReference type="ARBA" id="ARBA00023136"/>
    </source>
</evidence>